<feature type="region of interest" description="Disordered" evidence="1">
    <location>
        <begin position="1"/>
        <end position="29"/>
    </location>
</feature>
<dbReference type="Proteomes" id="UP000054359">
    <property type="component" value="Unassembled WGS sequence"/>
</dbReference>
<feature type="compositionally biased region" description="Polar residues" evidence="1">
    <location>
        <begin position="1"/>
        <end position="12"/>
    </location>
</feature>
<dbReference type="AlphaFoldDB" id="A0A087TCQ0"/>
<organism evidence="2 3">
    <name type="scientific">Stegodyphus mimosarum</name>
    <name type="common">African social velvet spider</name>
    <dbReference type="NCBI Taxonomy" id="407821"/>
    <lineage>
        <taxon>Eukaryota</taxon>
        <taxon>Metazoa</taxon>
        <taxon>Ecdysozoa</taxon>
        <taxon>Arthropoda</taxon>
        <taxon>Chelicerata</taxon>
        <taxon>Arachnida</taxon>
        <taxon>Araneae</taxon>
        <taxon>Araneomorphae</taxon>
        <taxon>Entelegynae</taxon>
        <taxon>Eresoidea</taxon>
        <taxon>Eresidae</taxon>
        <taxon>Stegodyphus</taxon>
    </lineage>
</organism>
<keyword evidence="3" id="KW-1185">Reference proteome</keyword>
<accession>A0A087TCQ0</accession>
<evidence type="ECO:0000313" key="3">
    <source>
        <dbReference type="Proteomes" id="UP000054359"/>
    </source>
</evidence>
<feature type="non-terminal residue" evidence="2">
    <location>
        <position position="1"/>
    </location>
</feature>
<reference evidence="2 3" key="1">
    <citation type="submission" date="2013-11" db="EMBL/GenBank/DDBJ databases">
        <title>Genome sequencing of Stegodyphus mimosarum.</title>
        <authorList>
            <person name="Bechsgaard J."/>
        </authorList>
    </citation>
    <scope>NUCLEOTIDE SEQUENCE [LARGE SCALE GENOMIC DNA]</scope>
</reference>
<evidence type="ECO:0000313" key="2">
    <source>
        <dbReference type="EMBL" id="KFM62889.1"/>
    </source>
</evidence>
<evidence type="ECO:0000256" key="1">
    <source>
        <dbReference type="SAM" id="MobiDB-lite"/>
    </source>
</evidence>
<proteinExistence type="predicted"/>
<name>A0A087TCQ0_STEMI</name>
<gene>
    <name evidence="2" type="ORF">X975_19055</name>
</gene>
<dbReference type="EMBL" id="KK114617">
    <property type="protein sequence ID" value="KFM62889.1"/>
    <property type="molecule type" value="Genomic_DNA"/>
</dbReference>
<protein>
    <submittedName>
        <fullName evidence="2">Uncharacterized protein</fullName>
    </submittedName>
</protein>
<sequence length="29" mass="3013">ESNLCETTNHKLGSQGVGNRATTGTPLQV</sequence>
<feature type="non-terminal residue" evidence="2">
    <location>
        <position position="29"/>
    </location>
</feature>
<feature type="compositionally biased region" description="Polar residues" evidence="1">
    <location>
        <begin position="20"/>
        <end position="29"/>
    </location>
</feature>